<dbReference type="EMBL" id="BTFR01000004">
    <property type="protein sequence ID" value="GMM15088.1"/>
    <property type="molecule type" value="Genomic_DNA"/>
</dbReference>
<gene>
    <name evidence="3" type="ORF">LABF125_02210</name>
</gene>
<dbReference type="PANTHER" id="PTHR33678:SF1">
    <property type="entry name" value="BLL1576 PROTEIN"/>
    <property type="match status" value="1"/>
</dbReference>
<reference evidence="3 4" key="1">
    <citation type="journal article" date="2024" name="Int. J. Syst. Evol. Microbiol.">
        <title>Proposal of Lactobacillus amylovorus subsp. animalis subsp. nov. and an emended description of Lactobacillus amylovorus.</title>
        <authorList>
            <person name="Yamane K."/>
            <person name="Tanizawa Y."/>
            <person name="Kobayashi H."/>
            <person name="Kamizono T."/>
            <person name="Kojima Y."/>
            <person name="Takagi H."/>
            <person name="Tohno M."/>
        </authorList>
    </citation>
    <scope>NUCLEOTIDE SEQUENCE [LARGE SCALE GENOMIC DNA]</scope>
    <source>
        <strain evidence="3 4">BF125</strain>
    </source>
</reference>
<feature type="domain" description="Transposase IS66 C-terminal" evidence="2">
    <location>
        <begin position="193"/>
        <end position="234"/>
    </location>
</feature>
<sequence>MHADETTYRVLESETVKTFYWTFLSDKQAKKPITLYHHNPHRSGQLAQATLVGCWAHVRRKFFEAVPPEASNKSISNQGVRYCDRMFALEKDRENLSNQERLQLRQKKLAPLMEEFFDWCRKHKAMTLPNSKLGKAFAYSLNHETTFKHVLLNGQLVLSNNLAERAIKTLVIGRKNWLFSQSFNGAKSSIILSLIETAKRNDLDPEKYLKYLLYKLPNESTLTDKEALSAYLPWTKQVQASCRYILNIINPILAQAKVGF</sequence>
<dbReference type="Proteomes" id="UP001332503">
    <property type="component" value="Unassembled WGS sequence"/>
</dbReference>
<accession>A0ABQ6NX50</accession>
<dbReference type="InterPro" id="IPR052344">
    <property type="entry name" value="Transposase-related"/>
</dbReference>
<feature type="domain" description="Transposase IS66 central" evidence="1">
    <location>
        <begin position="48"/>
        <end position="187"/>
    </location>
</feature>
<comment type="caution">
    <text evidence="3">The sequence shown here is derived from an EMBL/GenBank/DDBJ whole genome shotgun (WGS) entry which is preliminary data.</text>
</comment>
<keyword evidence="4" id="KW-1185">Reference proteome</keyword>
<dbReference type="Pfam" id="PF13817">
    <property type="entry name" value="DDE_Tnp_IS66_C"/>
    <property type="match status" value="1"/>
</dbReference>
<evidence type="ECO:0000259" key="2">
    <source>
        <dbReference type="Pfam" id="PF13817"/>
    </source>
</evidence>
<proteinExistence type="predicted"/>
<evidence type="ECO:0000313" key="4">
    <source>
        <dbReference type="Proteomes" id="UP001332503"/>
    </source>
</evidence>
<name>A0ABQ6NX50_LACAM</name>
<evidence type="ECO:0008006" key="5">
    <source>
        <dbReference type="Google" id="ProtNLM"/>
    </source>
</evidence>
<protein>
    <recommendedName>
        <fullName evidence="5">Transposase</fullName>
    </recommendedName>
</protein>
<organism evidence="3 4">
    <name type="scientific">Lactobacillus amylovorus subsp. animalium</name>
    <dbReference type="NCBI Taxonomy" id="3378536"/>
    <lineage>
        <taxon>Bacteria</taxon>
        <taxon>Bacillati</taxon>
        <taxon>Bacillota</taxon>
        <taxon>Bacilli</taxon>
        <taxon>Lactobacillales</taxon>
        <taxon>Lactobacillaceae</taxon>
        <taxon>Lactobacillus</taxon>
    </lineage>
</organism>
<dbReference type="InterPro" id="IPR039552">
    <property type="entry name" value="IS66_C"/>
</dbReference>
<dbReference type="InterPro" id="IPR004291">
    <property type="entry name" value="Transposase_IS66_central"/>
</dbReference>
<dbReference type="Pfam" id="PF03050">
    <property type="entry name" value="DDE_Tnp_IS66"/>
    <property type="match status" value="1"/>
</dbReference>
<evidence type="ECO:0000313" key="3">
    <source>
        <dbReference type="EMBL" id="GMM15088.1"/>
    </source>
</evidence>
<dbReference type="PANTHER" id="PTHR33678">
    <property type="entry name" value="BLL1576 PROTEIN"/>
    <property type="match status" value="1"/>
</dbReference>
<evidence type="ECO:0000259" key="1">
    <source>
        <dbReference type="Pfam" id="PF03050"/>
    </source>
</evidence>